<accession>A0A811S703</accession>
<sequence>MSDDDKKTVDHTEPTCDPGNMTLPTSIDELPDDLRQKIQAKLTANLEAFLASCFKDRQGNVTRYCEPIFGELTAPKVKDNKVVEDPCPTHANYAKMLQDHRIVTDNNLMTVVNMIMSRFDRLEAKKVDCVDASTSELASKQPQYGMPYIFYEN</sequence>
<evidence type="ECO:0000313" key="1">
    <source>
        <dbReference type="EMBL" id="CAD6337301.1"/>
    </source>
</evidence>
<gene>
    <name evidence="1" type="ORF">NCGR_LOCUS61399</name>
</gene>
<dbReference type="AlphaFoldDB" id="A0A811S703"/>
<name>A0A811S703_9POAL</name>
<dbReference type="Proteomes" id="UP000604825">
    <property type="component" value="Unassembled WGS sequence"/>
</dbReference>
<organism evidence="1 2">
    <name type="scientific">Miscanthus lutarioriparius</name>
    <dbReference type="NCBI Taxonomy" id="422564"/>
    <lineage>
        <taxon>Eukaryota</taxon>
        <taxon>Viridiplantae</taxon>
        <taxon>Streptophyta</taxon>
        <taxon>Embryophyta</taxon>
        <taxon>Tracheophyta</taxon>
        <taxon>Spermatophyta</taxon>
        <taxon>Magnoliopsida</taxon>
        <taxon>Liliopsida</taxon>
        <taxon>Poales</taxon>
        <taxon>Poaceae</taxon>
        <taxon>PACMAD clade</taxon>
        <taxon>Panicoideae</taxon>
        <taxon>Andropogonodae</taxon>
        <taxon>Andropogoneae</taxon>
        <taxon>Saccharinae</taxon>
        <taxon>Miscanthus</taxon>
    </lineage>
</organism>
<dbReference type="EMBL" id="CAJGYO010000018">
    <property type="protein sequence ID" value="CAD6337301.1"/>
    <property type="molecule type" value="Genomic_DNA"/>
</dbReference>
<protein>
    <submittedName>
        <fullName evidence="1">Uncharacterized protein</fullName>
    </submittedName>
</protein>
<comment type="caution">
    <text evidence="1">The sequence shown here is derived from an EMBL/GenBank/DDBJ whole genome shotgun (WGS) entry which is preliminary data.</text>
</comment>
<keyword evidence="2" id="KW-1185">Reference proteome</keyword>
<reference evidence="1" key="1">
    <citation type="submission" date="2020-10" db="EMBL/GenBank/DDBJ databases">
        <authorList>
            <person name="Han B."/>
            <person name="Lu T."/>
            <person name="Zhao Q."/>
            <person name="Huang X."/>
            <person name="Zhao Y."/>
        </authorList>
    </citation>
    <scope>NUCLEOTIDE SEQUENCE</scope>
</reference>
<proteinExistence type="predicted"/>
<evidence type="ECO:0000313" key="2">
    <source>
        <dbReference type="Proteomes" id="UP000604825"/>
    </source>
</evidence>